<comment type="caution">
    <text evidence="1">The sequence shown here is derived from an EMBL/GenBank/DDBJ whole genome shotgun (WGS) entry which is preliminary data.</text>
</comment>
<evidence type="ECO:0000313" key="1">
    <source>
        <dbReference type="EMBL" id="MPN63603.1"/>
    </source>
</evidence>
<accession>A0A645JWP2</accession>
<gene>
    <name evidence="1" type="ORF">SDC9_211367</name>
</gene>
<dbReference type="EMBL" id="VSSQ01143275">
    <property type="protein sequence ID" value="MPN63603.1"/>
    <property type="molecule type" value="Genomic_DNA"/>
</dbReference>
<proteinExistence type="predicted"/>
<name>A0A645JWP2_9ZZZZ</name>
<reference evidence="1" key="1">
    <citation type="submission" date="2019-08" db="EMBL/GenBank/DDBJ databases">
        <authorList>
            <person name="Kucharzyk K."/>
            <person name="Murdoch R.W."/>
            <person name="Higgins S."/>
            <person name="Loffler F."/>
        </authorList>
    </citation>
    <scope>NUCLEOTIDE SEQUENCE</scope>
</reference>
<dbReference type="AlphaFoldDB" id="A0A645JWP2"/>
<sequence>MSGRLPCFGVGFRPCARTGFGAVARFHGFGDGQLVLPIEQGVLRLPDLRDGEVLVQRRKIGNQLEGIVPDLSQIVTVFIVAGIGTFDIGELLPQITFQPGVVHFYR</sequence>
<organism evidence="1">
    <name type="scientific">bioreactor metagenome</name>
    <dbReference type="NCBI Taxonomy" id="1076179"/>
    <lineage>
        <taxon>unclassified sequences</taxon>
        <taxon>metagenomes</taxon>
        <taxon>ecological metagenomes</taxon>
    </lineage>
</organism>
<protein>
    <submittedName>
        <fullName evidence="1">Uncharacterized protein</fullName>
    </submittedName>
</protein>